<feature type="domain" description="JmjC" evidence="2">
    <location>
        <begin position="270"/>
        <end position="447"/>
    </location>
</feature>
<accession>A0A550BUZ9</accession>
<dbReference type="Gene3D" id="2.60.120.650">
    <property type="entry name" value="Cupin"/>
    <property type="match status" value="1"/>
</dbReference>
<evidence type="ECO:0000259" key="2">
    <source>
        <dbReference type="PROSITE" id="PS51184"/>
    </source>
</evidence>
<keyword evidence="4" id="KW-1185">Reference proteome</keyword>
<proteinExistence type="predicted"/>
<reference evidence="3 4" key="1">
    <citation type="journal article" date="2019" name="New Phytol.">
        <title>Comparative genomics reveals unique wood-decay strategies and fruiting body development in the Schizophyllaceae.</title>
        <authorList>
            <person name="Almasi E."/>
            <person name="Sahu N."/>
            <person name="Krizsan K."/>
            <person name="Balint B."/>
            <person name="Kovacs G.M."/>
            <person name="Kiss B."/>
            <person name="Cseklye J."/>
            <person name="Drula E."/>
            <person name="Henrissat B."/>
            <person name="Nagy I."/>
            <person name="Chovatia M."/>
            <person name="Adam C."/>
            <person name="LaButti K."/>
            <person name="Lipzen A."/>
            <person name="Riley R."/>
            <person name="Grigoriev I.V."/>
            <person name="Nagy L.G."/>
        </authorList>
    </citation>
    <scope>NUCLEOTIDE SEQUENCE [LARGE SCALE GENOMIC DNA]</scope>
    <source>
        <strain evidence="3 4">NL-1724</strain>
    </source>
</reference>
<dbReference type="OrthoDB" id="4161428at2759"/>
<gene>
    <name evidence="3" type="ORF">BD626DRAFT_575767</name>
</gene>
<evidence type="ECO:0000313" key="4">
    <source>
        <dbReference type="Proteomes" id="UP000320762"/>
    </source>
</evidence>
<dbReference type="Proteomes" id="UP000320762">
    <property type="component" value="Unassembled WGS sequence"/>
</dbReference>
<feature type="region of interest" description="Disordered" evidence="1">
    <location>
        <begin position="65"/>
        <end position="109"/>
    </location>
</feature>
<dbReference type="AlphaFoldDB" id="A0A550BUZ9"/>
<dbReference type="SUPFAM" id="SSF51197">
    <property type="entry name" value="Clavaminate synthase-like"/>
    <property type="match status" value="1"/>
</dbReference>
<sequence length="578" mass="64900">MPKASKNPQIYQFVGLWVTHKQANRINENRRLNKLSTFERTIRADEGTYPTVTDEVANTLKTASYARDATKPQRVSKHPKSYTPGQYYLSTTRTSNDGVPTDQQPPADTRPLIRDLTIQGHRGKLLAWPTGALTNAPYAASDPADYDAEPRRNVLQYDEEYAEMMTKFEDASKAPDHFVFIDARNPPRNDFIITQEIRALLAKGKFVVLFGLDPQPGVLEPEWLRQNLMLDTALVRDVTDAMLRVNDAGEAFPWVRMSLDQLCERAKDPKSTPLACLEIALPELQNRFQKHLSDGHHDILNPPPDTPMPWVLNGISRVTGYMVGNAGTHVTWFHYDSPGFGSCFQMHGTGRKFWGFACLDFTNNKDLGGLMNTYSEILSGKISVETPVRDRKGVRFFVLEVTAGCMVFANPGTIHSVYTPSASLMTGGNFVFLFGMHIVEYARLRERSASHDTNELDGAEQMEDAVYVQDIIVQSMACLHRRDEDIGVKPLISLCRMVAYPKDYLPAVLKSAKGPEATRLRQYHRGPSSISDKAACARAKHILSHLSYQGWNTLREHLVEGEGLMDTLKSIPIQSLQL</sequence>
<dbReference type="EMBL" id="VDMD01000071">
    <property type="protein sequence ID" value="TRM56369.1"/>
    <property type="molecule type" value="Genomic_DNA"/>
</dbReference>
<evidence type="ECO:0000256" key="1">
    <source>
        <dbReference type="SAM" id="MobiDB-lite"/>
    </source>
</evidence>
<organism evidence="3 4">
    <name type="scientific">Schizophyllum amplum</name>
    <dbReference type="NCBI Taxonomy" id="97359"/>
    <lineage>
        <taxon>Eukaryota</taxon>
        <taxon>Fungi</taxon>
        <taxon>Dikarya</taxon>
        <taxon>Basidiomycota</taxon>
        <taxon>Agaricomycotina</taxon>
        <taxon>Agaricomycetes</taxon>
        <taxon>Agaricomycetidae</taxon>
        <taxon>Agaricales</taxon>
        <taxon>Schizophyllaceae</taxon>
        <taxon>Schizophyllum</taxon>
    </lineage>
</organism>
<feature type="compositionally biased region" description="Polar residues" evidence="1">
    <location>
        <begin position="88"/>
        <end position="106"/>
    </location>
</feature>
<evidence type="ECO:0000313" key="3">
    <source>
        <dbReference type="EMBL" id="TRM56369.1"/>
    </source>
</evidence>
<dbReference type="InterPro" id="IPR003347">
    <property type="entry name" value="JmjC_dom"/>
</dbReference>
<dbReference type="SMART" id="SM00558">
    <property type="entry name" value="JmjC"/>
    <property type="match status" value="1"/>
</dbReference>
<dbReference type="PROSITE" id="PS51184">
    <property type="entry name" value="JMJC"/>
    <property type="match status" value="1"/>
</dbReference>
<name>A0A550BUZ9_9AGAR</name>
<protein>
    <recommendedName>
        <fullName evidence="2">JmjC domain-containing protein</fullName>
    </recommendedName>
</protein>
<comment type="caution">
    <text evidence="3">The sequence shown here is derived from an EMBL/GenBank/DDBJ whole genome shotgun (WGS) entry which is preliminary data.</text>
</comment>